<sequence>MSRLAELHGPEFEDYLSRVYMTMIRLGTPTQEGLELEGYHPDDVRRVGKELVGRGLITEDGPGRWEIQPPEESLPRLAALLEARARFSRSFASELGVIWRQSREGAPDAEVGMGGIEGLGIPDDAAAGMRSVEGMAHRELLMMVADSPAARVWLDRADTTERLERRADTVAMVVDRALLGEPGVLAELERQSAAGASVKVMGAVPFGVVIADHTAALVDLSQHDEQGGGSFLIRRAAVLAGLRALVEVGNTRGVPLTPRPGEKGGRKGMPLDDRDVRILGLLAAGATDQMIARSIGVSTRTVERRIRFLMEHLGGGTRFQAGVQAARRGWF</sequence>
<dbReference type="OrthoDB" id="3369460at2"/>
<dbReference type="PROSITE" id="PS50043">
    <property type="entry name" value="HTH_LUXR_2"/>
    <property type="match status" value="1"/>
</dbReference>
<feature type="domain" description="HTH luxR-type" evidence="1">
    <location>
        <begin position="264"/>
        <end position="329"/>
    </location>
</feature>
<evidence type="ECO:0000259" key="1">
    <source>
        <dbReference type="PROSITE" id="PS50043"/>
    </source>
</evidence>
<dbReference type="SUPFAM" id="SSF46894">
    <property type="entry name" value="C-terminal effector domain of the bipartite response regulators"/>
    <property type="match status" value="1"/>
</dbReference>
<comment type="caution">
    <text evidence="2">The sequence shown here is derived from an EMBL/GenBank/DDBJ whole genome shotgun (WGS) entry which is preliminary data.</text>
</comment>
<evidence type="ECO:0000313" key="3">
    <source>
        <dbReference type="Proteomes" id="UP000319516"/>
    </source>
</evidence>
<reference evidence="2 3" key="1">
    <citation type="submission" date="2019-06" db="EMBL/GenBank/DDBJ databases">
        <title>Sequencing the genomes of 1000 actinobacteria strains.</title>
        <authorList>
            <person name="Klenk H.-P."/>
        </authorList>
    </citation>
    <scope>NUCLEOTIDE SEQUENCE [LARGE SCALE GENOMIC DNA]</scope>
    <source>
        <strain evidence="2 3">DSM 12335</strain>
    </source>
</reference>
<dbReference type="GO" id="GO:0003677">
    <property type="term" value="F:DNA binding"/>
    <property type="evidence" value="ECO:0007669"/>
    <property type="project" value="InterPro"/>
</dbReference>
<dbReference type="InterPro" id="IPR036388">
    <property type="entry name" value="WH-like_DNA-bd_sf"/>
</dbReference>
<dbReference type="InterPro" id="IPR016032">
    <property type="entry name" value="Sig_transdc_resp-reg_C-effctor"/>
</dbReference>
<proteinExistence type="predicted"/>
<dbReference type="RefSeq" id="WP_141786199.1">
    <property type="nucleotide sequence ID" value="NZ_BAAAIK010000001.1"/>
</dbReference>
<protein>
    <submittedName>
        <fullName evidence="2">Regulatory LuxR family protein</fullName>
    </submittedName>
</protein>
<dbReference type="SMART" id="SM00421">
    <property type="entry name" value="HTH_LUXR"/>
    <property type="match status" value="1"/>
</dbReference>
<dbReference type="Gene3D" id="1.10.10.10">
    <property type="entry name" value="Winged helix-like DNA-binding domain superfamily/Winged helix DNA-binding domain"/>
    <property type="match status" value="1"/>
</dbReference>
<dbReference type="GO" id="GO:0006355">
    <property type="term" value="P:regulation of DNA-templated transcription"/>
    <property type="evidence" value="ECO:0007669"/>
    <property type="project" value="InterPro"/>
</dbReference>
<gene>
    <name evidence="2" type="ORF">FB467_3492</name>
</gene>
<organism evidence="2 3">
    <name type="scientific">Ornithinicoccus hortensis</name>
    <dbReference type="NCBI Taxonomy" id="82346"/>
    <lineage>
        <taxon>Bacteria</taxon>
        <taxon>Bacillati</taxon>
        <taxon>Actinomycetota</taxon>
        <taxon>Actinomycetes</taxon>
        <taxon>Micrococcales</taxon>
        <taxon>Intrasporangiaceae</taxon>
        <taxon>Ornithinicoccus</taxon>
    </lineage>
</organism>
<dbReference type="Proteomes" id="UP000319516">
    <property type="component" value="Unassembled WGS sequence"/>
</dbReference>
<name>A0A542YW61_9MICO</name>
<dbReference type="AlphaFoldDB" id="A0A542YW61"/>
<keyword evidence="3" id="KW-1185">Reference proteome</keyword>
<evidence type="ECO:0000313" key="2">
    <source>
        <dbReference type="EMBL" id="TQL52311.1"/>
    </source>
</evidence>
<dbReference type="InterPro" id="IPR000792">
    <property type="entry name" value="Tscrpt_reg_LuxR_C"/>
</dbReference>
<dbReference type="EMBL" id="VFOP01000001">
    <property type="protein sequence ID" value="TQL52311.1"/>
    <property type="molecule type" value="Genomic_DNA"/>
</dbReference>
<accession>A0A542YW61</accession>
<dbReference type="Pfam" id="PF00196">
    <property type="entry name" value="GerE"/>
    <property type="match status" value="1"/>
</dbReference>